<sequence length="25" mass="2746">MSSVFHHSIGIPLGCCWIYPVAVTK</sequence>
<dbReference type="EMBL" id="GBXM01044247">
    <property type="protein sequence ID" value="JAH64330.1"/>
    <property type="molecule type" value="Transcribed_RNA"/>
</dbReference>
<name>A0A0E9UGG0_ANGAN</name>
<reference evidence="1" key="2">
    <citation type="journal article" date="2015" name="Fish Shellfish Immunol.">
        <title>Early steps in the European eel (Anguilla anguilla)-Vibrio vulnificus interaction in the gills: Role of the RtxA13 toxin.</title>
        <authorList>
            <person name="Callol A."/>
            <person name="Pajuelo D."/>
            <person name="Ebbesson L."/>
            <person name="Teles M."/>
            <person name="MacKenzie S."/>
            <person name="Amaro C."/>
        </authorList>
    </citation>
    <scope>NUCLEOTIDE SEQUENCE</scope>
</reference>
<protein>
    <submittedName>
        <fullName evidence="1">Uncharacterized protein</fullName>
    </submittedName>
</protein>
<evidence type="ECO:0000313" key="1">
    <source>
        <dbReference type="EMBL" id="JAH64330.1"/>
    </source>
</evidence>
<dbReference type="AlphaFoldDB" id="A0A0E9UGG0"/>
<reference evidence="1" key="1">
    <citation type="submission" date="2014-11" db="EMBL/GenBank/DDBJ databases">
        <authorList>
            <person name="Amaro Gonzalez C."/>
        </authorList>
    </citation>
    <scope>NUCLEOTIDE SEQUENCE</scope>
</reference>
<proteinExistence type="predicted"/>
<accession>A0A0E9UGG0</accession>
<organism evidence="1">
    <name type="scientific">Anguilla anguilla</name>
    <name type="common">European freshwater eel</name>
    <name type="synonym">Muraena anguilla</name>
    <dbReference type="NCBI Taxonomy" id="7936"/>
    <lineage>
        <taxon>Eukaryota</taxon>
        <taxon>Metazoa</taxon>
        <taxon>Chordata</taxon>
        <taxon>Craniata</taxon>
        <taxon>Vertebrata</taxon>
        <taxon>Euteleostomi</taxon>
        <taxon>Actinopterygii</taxon>
        <taxon>Neopterygii</taxon>
        <taxon>Teleostei</taxon>
        <taxon>Anguilliformes</taxon>
        <taxon>Anguillidae</taxon>
        <taxon>Anguilla</taxon>
    </lineage>
</organism>